<reference evidence="2" key="1">
    <citation type="submission" date="2012-09" db="EMBL/GenBank/DDBJ databases">
        <authorList>
            <person name="Harkins D.M."/>
            <person name="Durkin A.S."/>
            <person name="Brinkac L.M."/>
            <person name="Selengut J.D."/>
            <person name="Sanka R."/>
            <person name="DePew J."/>
            <person name="Purushe J."/>
            <person name="Picardeau M."/>
            <person name="Werts C."/>
            <person name="Goarant C."/>
            <person name="Vinetz J.M."/>
            <person name="Sutton G.G."/>
            <person name="Nelson W.C."/>
            <person name="Fouts D.E."/>
        </authorList>
    </citation>
    <scope>NUCLEOTIDE SEQUENCE [LARGE SCALE GENOMIC DNA]</scope>
    <source>
        <strain evidence="2">200801926</strain>
    </source>
</reference>
<keyword evidence="1" id="KW-0472">Membrane</keyword>
<gene>
    <name evidence="2" type="ORF">LEP1GSC128_3140</name>
</gene>
<keyword evidence="3" id="KW-1185">Reference proteome</keyword>
<keyword evidence="1" id="KW-0812">Transmembrane</keyword>
<proteinExistence type="predicted"/>
<evidence type="ECO:0000313" key="3">
    <source>
        <dbReference type="Proteomes" id="UP000002837"/>
    </source>
</evidence>
<comment type="caution">
    <text evidence="2">The sequence shown here is derived from an EMBL/GenBank/DDBJ whole genome shotgun (WGS) entry which is preliminary data.</text>
</comment>
<sequence length="56" mass="6552">MRLDPSDSKVLFNLWVRLCTFLGGGVNKLYFALYGSRNRWEDFGDFSLSENHTFCK</sequence>
<feature type="transmembrane region" description="Helical" evidence="1">
    <location>
        <begin position="12"/>
        <end position="31"/>
    </location>
</feature>
<evidence type="ECO:0000256" key="1">
    <source>
        <dbReference type="SAM" id="Phobius"/>
    </source>
</evidence>
<protein>
    <submittedName>
        <fullName evidence="2">Uncharacterized protein</fullName>
    </submittedName>
</protein>
<accession>A0ABP2S174</accession>
<dbReference type="EMBL" id="AKWJ02000028">
    <property type="protein sequence ID" value="EKP12936.1"/>
    <property type="molecule type" value="Genomic_DNA"/>
</dbReference>
<keyword evidence="1" id="KW-1133">Transmembrane helix</keyword>
<dbReference type="Proteomes" id="UP000002837">
    <property type="component" value="Unassembled WGS sequence"/>
</dbReference>
<name>A0ABP2S174_LEPBO</name>
<organism evidence="2 3">
    <name type="scientific">Leptospira borgpetersenii str. 200801926</name>
    <dbReference type="NCBI Taxonomy" id="1193009"/>
    <lineage>
        <taxon>Bacteria</taxon>
        <taxon>Pseudomonadati</taxon>
        <taxon>Spirochaetota</taxon>
        <taxon>Spirochaetia</taxon>
        <taxon>Leptospirales</taxon>
        <taxon>Leptospiraceae</taxon>
        <taxon>Leptospira</taxon>
    </lineage>
</organism>
<evidence type="ECO:0000313" key="2">
    <source>
        <dbReference type="EMBL" id="EKP12936.1"/>
    </source>
</evidence>